<dbReference type="OrthoDB" id="9785673at2"/>
<keyword evidence="6" id="KW-1185">Reference proteome</keyword>
<evidence type="ECO:0000313" key="6">
    <source>
        <dbReference type="Proteomes" id="UP000248039"/>
    </source>
</evidence>
<dbReference type="RefSeq" id="WP_110665198.1">
    <property type="nucleotide sequence ID" value="NZ_PYBW01000010.1"/>
</dbReference>
<dbReference type="NCBIfam" id="NF000477">
    <property type="entry name" value="NshR_TsnR"/>
    <property type="match status" value="1"/>
</dbReference>
<dbReference type="PANTHER" id="PTHR43191:SF2">
    <property type="entry name" value="RRNA METHYLTRANSFERASE 3, MITOCHONDRIAL"/>
    <property type="match status" value="1"/>
</dbReference>
<proteinExistence type="predicted"/>
<dbReference type="EMBL" id="PYBW01000010">
    <property type="protein sequence ID" value="PYC87962.1"/>
    <property type="molecule type" value="Genomic_DNA"/>
</dbReference>
<dbReference type="GO" id="GO:0008649">
    <property type="term" value="F:rRNA methyltransferase activity"/>
    <property type="evidence" value="ECO:0007669"/>
    <property type="project" value="InterPro"/>
</dbReference>
<evidence type="ECO:0000256" key="1">
    <source>
        <dbReference type="ARBA" id="ARBA00022603"/>
    </source>
</evidence>
<dbReference type="PANTHER" id="PTHR43191">
    <property type="entry name" value="RRNA METHYLTRANSFERASE 3"/>
    <property type="match status" value="1"/>
</dbReference>
<keyword evidence="1 5" id="KW-0489">Methyltransferase</keyword>
<dbReference type="InterPro" id="IPR006795">
    <property type="entry name" value="Thiostrepton-R_Mease_TSNR_N"/>
</dbReference>
<evidence type="ECO:0000313" key="5">
    <source>
        <dbReference type="EMBL" id="PYC87962.1"/>
    </source>
</evidence>
<dbReference type="InterPro" id="IPR029028">
    <property type="entry name" value="Alpha/beta_knot_MTases"/>
</dbReference>
<name>A0A2V4NN08_9ACTN</name>
<evidence type="ECO:0000259" key="3">
    <source>
        <dbReference type="Pfam" id="PF00588"/>
    </source>
</evidence>
<dbReference type="GO" id="GO:0046677">
    <property type="term" value="P:response to antibiotic"/>
    <property type="evidence" value="ECO:0007669"/>
    <property type="project" value="InterPro"/>
</dbReference>
<evidence type="ECO:0000259" key="4">
    <source>
        <dbReference type="Pfam" id="PF04705"/>
    </source>
</evidence>
<dbReference type="SUPFAM" id="SSF75217">
    <property type="entry name" value="alpha/beta knot"/>
    <property type="match status" value="1"/>
</dbReference>
<dbReference type="Gene3D" id="3.30.1330.30">
    <property type="match status" value="1"/>
</dbReference>
<evidence type="ECO:0000256" key="2">
    <source>
        <dbReference type="ARBA" id="ARBA00022679"/>
    </source>
</evidence>
<organism evidence="5 6">
    <name type="scientific">Streptomyces tateyamensis</name>
    <dbReference type="NCBI Taxonomy" id="565073"/>
    <lineage>
        <taxon>Bacteria</taxon>
        <taxon>Bacillati</taxon>
        <taxon>Actinomycetota</taxon>
        <taxon>Actinomycetes</taxon>
        <taxon>Kitasatosporales</taxon>
        <taxon>Streptomycetaceae</taxon>
        <taxon>Streptomyces</taxon>
    </lineage>
</organism>
<dbReference type="Pfam" id="PF04705">
    <property type="entry name" value="TSNR_N"/>
    <property type="match status" value="1"/>
</dbReference>
<dbReference type="InterPro" id="IPR051259">
    <property type="entry name" value="rRNA_Methyltransferase"/>
</dbReference>
<gene>
    <name evidence="5" type="primary">nshR</name>
    <name evidence="5" type="ORF">C7C46_02710</name>
</gene>
<feature type="domain" description="tRNA/rRNA methyltransferase SpoU type" evidence="3">
    <location>
        <begin position="121"/>
        <end position="260"/>
    </location>
</feature>
<dbReference type="GO" id="GO:0003723">
    <property type="term" value="F:RNA binding"/>
    <property type="evidence" value="ECO:0007669"/>
    <property type="project" value="InterPro"/>
</dbReference>
<sequence length="270" mass="28805">MTSASLDVISSKSDPAIQRIADVTKHSRAVVKTALIEDAEPLEQCIRAGLEFAEVYGIDTAEFPPSLLAACRERGIAVRLIETALVNQLFKTDKRPKQFGIAKVPRPRTFADLAGSTADLIVLDGVKIVGNIGAIVRTAFALGAAGIVLIDSDLTTIADRRLVRASRGYVFSLPIVLTSREEALAHFRTAGLRLVSFDAHGTLTTADLRTLDQRLALLFGSEKTGASTPFESLAADTVAIPINPAAESLNVSVAAGIALHERLARNLPQR</sequence>
<dbReference type="Proteomes" id="UP000248039">
    <property type="component" value="Unassembled WGS sequence"/>
</dbReference>
<dbReference type="InterPro" id="IPR029026">
    <property type="entry name" value="tRNA_m1G_MTases_N"/>
</dbReference>
<feature type="domain" description="Thiostrepton-resistance methylase N-terminal" evidence="4">
    <location>
        <begin position="7"/>
        <end position="115"/>
    </location>
</feature>
<dbReference type="Pfam" id="PF00588">
    <property type="entry name" value="SpoU_methylase"/>
    <property type="match status" value="1"/>
</dbReference>
<dbReference type="InterPro" id="IPR029064">
    <property type="entry name" value="Ribosomal_eL30-like_sf"/>
</dbReference>
<accession>A0A2V4NN08</accession>
<protein>
    <submittedName>
        <fullName evidence="5">NshR/TsnR family 23S rRNA methyltransferase</fullName>
    </submittedName>
</protein>
<dbReference type="Gene3D" id="3.40.1280.10">
    <property type="match status" value="1"/>
</dbReference>
<keyword evidence="2 5" id="KW-0808">Transferase</keyword>
<dbReference type="InterPro" id="IPR001537">
    <property type="entry name" value="SpoU_MeTrfase"/>
</dbReference>
<reference evidence="5 6" key="1">
    <citation type="submission" date="2018-03" db="EMBL/GenBank/DDBJ databases">
        <title>Bioinformatic expansion and discovery of thiopeptide antibiotics.</title>
        <authorList>
            <person name="Schwalen C.J."/>
            <person name="Hudson G.A."/>
            <person name="Mitchell D.A."/>
        </authorList>
    </citation>
    <scope>NUCLEOTIDE SEQUENCE [LARGE SCALE GENOMIC DNA]</scope>
    <source>
        <strain evidence="5 6">ATCC 21389</strain>
    </source>
</reference>
<comment type="caution">
    <text evidence="5">The sequence shown here is derived from an EMBL/GenBank/DDBJ whole genome shotgun (WGS) entry which is preliminary data.</text>
</comment>
<dbReference type="AlphaFoldDB" id="A0A2V4NN08"/>